<keyword evidence="2" id="KW-0808">Transferase</keyword>
<gene>
    <name evidence="4" type="ORF">JOC31_000774</name>
</gene>
<dbReference type="Pfam" id="PF00145">
    <property type="entry name" value="DNA_methylase"/>
    <property type="match status" value="1"/>
</dbReference>
<keyword evidence="1 4" id="KW-0489">Methyltransferase</keyword>
<protein>
    <submittedName>
        <fullName evidence="4">Site-specific DNA-cytosine methylase</fullName>
    </submittedName>
</protein>
<proteinExistence type="predicted"/>
<evidence type="ECO:0000256" key="1">
    <source>
        <dbReference type="ARBA" id="ARBA00022603"/>
    </source>
</evidence>
<dbReference type="SUPFAM" id="SSF53335">
    <property type="entry name" value="S-adenosyl-L-methionine-dependent methyltransferases"/>
    <property type="match status" value="1"/>
</dbReference>
<dbReference type="InterPro" id="IPR001525">
    <property type="entry name" value="C5_MeTfrase"/>
</dbReference>
<keyword evidence="5" id="KW-1185">Reference proteome</keyword>
<accession>A0ABS2PKJ6</accession>
<dbReference type="EMBL" id="JAFBEI010000013">
    <property type="protein sequence ID" value="MBM7635955.1"/>
    <property type="molecule type" value="Genomic_DNA"/>
</dbReference>
<dbReference type="Gene3D" id="3.40.50.150">
    <property type="entry name" value="Vaccinia Virus protein VP39"/>
    <property type="match status" value="1"/>
</dbReference>
<evidence type="ECO:0000313" key="5">
    <source>
        <dbReference type="Proteomes" id="UP000809081"/>
    </source>
</evidence>
<sequence length="79" mass="8819">MKKAISLFSSISVAEYYLKDIGIDAILANEIEEKRAVAHKNIYPETKVISGDVTDSNVRNEILDFVSNEKIDILIATPH</sequence>
<dbReference type="GO" id="GO:0008168">
    <property type="term" value="F:methyltransferase activity"/>
    <property type="evidence" value="ECO:0007669"/>
    <property type="project" value="UniProtKB-KW"/>
</dbReference>
<evidence type="ECO:0000256" key="2">
    <source>
        <dbReference type="ARBA" id="ARBA00022679"/>
    </source>
</evidence>
<name>A0ABS2PKJ6_9STRE</name>
<comment type="caution">
    <text evidence="4">The sequence shown here is derived from an EMBL/GenBank/DDBJ whole genome shotgun (WGS) entry which is preliminary data.</text>
</comment>
<dbReference type="GO" id="GO:0032259">
    <property type="term" value="P:methylation"/>
    <property type="evidence" value="ECO:0007669"/>
    <property type="project" value="UniProtKB-KW"/>
</dbReference>
<reference evidence="4 5" key="1">
    <citation type="submission" date="2021-01" db="EMBL/GenBank/DDBJ databases">
        <title>Genomic Encyclopedia of Type Strains, Phase IV (KMG-IV): sequencing the most valuable type-strain genomes for metagenomic binning, comparative biology and taxonomic classification.</title>
        <authorList>
            <person name="Goeker M."/>
        </authorList>
    </citation>
    <scope>NUCLEOTIDE SEQUENCE [LARGE SCALE GENOMIC DNA]</scope>
    <source>
        <strain evidence="4 5">DSM 27513</strain>
    </source>
</reference>
<evidence type="ECO:0000313" key="4">
    <source>
        <dbReference type="EMBL" id="MBM7635955.1"/>
    </source>
</evidence>
<keyword evidence="3" id="KW-0680">Restriction system</keyword>
<dbReference type="RefSeq" id="WP_205016858.1">
    <property type="nucleotide sequence ID" value="NZ_JAFBEI010000013.1"/>
</dbReference>
<evidence type="ECO:0000256" key="3">
    <source>
        <dbReference type="ARBA" id="ARBA00022747"/>
    </source>
</evidence>
<dbReference type="InterPro" id="IPR029063">
    <property type="entry name" value="SAM-dependent_MTases_sf"/>
</dbReference>
<dbReference type="Proteomes" id="UP000809081">
    <property type="component" value="Unassembled WGS sequence"/>
</dbReference>
<organism evidence="4 5">
    <name type="scientific">Streptococcus saliviloxodontae</name>
    <dbReference type="NCBI Taxonomy" id="1349416"/>
    <lineage>
        <taxon>Bacteria</taxon>
        <taxon>Bacillati</taxon>
        <taxon>Bacillota</taxon>
        <taxon>Bacilli</taxon>
        <taxon>Lactobacillales</taxon>
        <taxon>Streptococcaceae</taxon>
        <taxon>Streptococcus</taxon>
    </lineage>
</organism>